<reference evidence="4" key="1">
    <citation type="journal article" date="2019" name="Database">
        <title>The radish genome database (RadishGD): an integrated information resource for radish genomics.</title>
        <authorList>
            <person name="Yu H.J."/>
            <person name="Baek S."/>
            <person name="Lee Y.J."/>
            <person name="Cho A."/>
            <person name="Mun J.H."/>
        </authorList>
    </citation>
    <scope>NUCLEOTIDE SEQUENCE [LARGE SCALE GENOMIC DNA]</scope>
    <source>
        <strain evidence="4">cv. WK10039</strain>
    </source>
</reference>
<gene>
    <name evidence="5" type="primary">LOC108830948</name>
</gene>
<feature type="compositionally biased region" description="Basic and acidic residues" evidence="3">
    <location>
        <begin position="21"/>
        <end position="31"/>
    </location>
</feature>
<comment type="subcellular location">
    <subcellularLocation>
        <location evidence="1">Nucleus</location>
    </subcellularLocation>
</comment>
<dbReference type="SUPFAM" id="SSF47762">
    <property type="entry name" value="PAH2 domain"/>
    <property type="match status" value="1"/>
</dbReference>
<name>A0A9W3C9Z8_RAPSA</name>
<organism evidence="4 5">
    <name type="scientific">Raphanus sativus</name>
    <name type="common">Radish</name>
    <name type="synonym">Raphanus raphanistrum var. sativus</name>
    <dbReference type="NCBI Taxonomy" id="3726"/>
    <lineage>
        <taxon>Eukaryota</taxon>
        <taxon>Viridiplantae</taxon>
        <taxon>Streptophyta</taxon>
        <taxon>Embryophyta</taxon>
        <taxon>Tracheophyta</taxon>
        <taxon>Spermatophyta</taxon>
        <taxon>Magnoliopsida</taxon>
        <taxon>eudicotyledons</taxon>
        <taxon>Gunneridae</taxon>
        <taxon>Pentapetalae</taxon>
        <taxon>rosids</taxon>
        <taxon>malvids</taxon>
        <taxon>Brassicales</taxon>
        <taxon>Brassicaceae</taxon>
        <taxon>Brassiceae</taxon>
        <taxon>Raphanus</taxon>
    </lineage>
</organism>
<feature type="region of interest" description="Disordered" evidence="3">
    <location>
        <begin position="21"/>
        <end position="59"/>
    </location>
</feature>
<dbReference type="AlphaFoldDB" id="A0A9W3C9Z8"/>
<dbReference type="RefSeq" id="XP_056848350.1">
    <property type="nucleotide sequence ID" value="XM_056992370.1"/>
</dbReference>
<protein>
    <submittedName>
        <fullName evidence="5">Paired amphipathic helix protein Sin3-like 4</fullName>
    </submittedName>
</protein>
<sequence>MDQDQERYLLKETKEEVRRIDRKNDYMDDQKGQFLHSKKLTLRDGDSNETSNQGREGDKFCGAIATSSTKDDKGHVQELAFVDRVKAKLNTSDYQEFLRCLNLFPKEIISQPEPQSLIIQKKSVGNLSTTSRRLNR</sequence>
<proteinExistence type="predicted"/>
<dbReference type="GO" id="GO:0005634">
    <property type="term" value="C:nucleus"/>
    <property type="evidence" value="ECO:0007669"/>
    <property type="project" value="UniProtKB-SubCell"/>
</dbReference>
<keyword evidence="4" id="KW-1185">Reference proteome</keyword>
<evidence type="ECO:0000256" key="2">
    <source>
        <dbReference type="ARBA" id="ARBA00023242"/>
    </source>
</evidence>
<dbReference type="GO" id="GO:0006355">
    <property type="term" value="P:regulation of DNA-templated transcription"/>
    <property type="evidence" value="ECO:0007669"/>
    <property type="project" value="InterPro"/>
</dbReference>
<dbReference type="Gene3D" id="1.20.1160.11">
    <property type="entry name" value="Paired amphipathic helix"/>
    <property type="match status" value="1"/>
</dbReference>
<evidence type="ECO:0000256" key="1">
    <source>
        <dbReference type="ARBA" id="ARBA00004123"/>
    </source>
</evidence>
<keyword evidence="2" id="KW-0539">Nucleus</keyword>
<dbReference type="InterPro" id="IPR036600">
    <property type="entry name" value="PAH_sf"/>
</dbReference>
<evidence type="ECO:0000313" key="4">
    <source>
        <dbReference type="Proteomes" id="UP000504610"/>
    </source>
</evidence>
<evidence type="ECO:0000313" key="5">
    <source>
        <dbReference type="RefSeq" id="XP_056848350.1"/>
    </source>
</evidence>
<dbReference type="OrthoDB" id="10265969at2759"/>
<reference evidence="5" key="2">
    <citation type="submission" date="2025-08" db="UniProtKB">
        <authorList>
            <consortium name="RefSeq"/>
        </authorList>
    </citation>
    <scope>IDENTIFICATION</scope>
    <source>
        <tissue evidence="5">Leaf</tissue>
    </source>
</reference>
<accession>A0A9W3C9Z8</accession>
<dbReference type="Proteomes" id="UP000504610">
    <property type="component" value="Chromosome 8"/>
</dbReference>
<dbReference type="KEGG" id="rsz:108830948"/>
<evidence type="ECO:0000256" key="3">
    <source>
        <dbReference type="SAM" id="MobiDB-lite"/>
    </source>
</evidence>
<dbReference type="GeneID" id="108830948"/>